<dbReference type="OrthoDB" id="9795766at2"/>
<keyword evidence="4" id="KW-1185">Reference proteome</keyword>
<dbReference type="RefSeq" id="WP_069205427.1">
    <property type="nucleotide sequence ID" value="NZ_CP014168.1"/>
</dbReference>
<dbReference type="SUPFAM" id="SSF89447">
    <property type="entry name" value="AbrB/MazE/MraZ-like"/>
    <property type="match status" value="1"/>
</dbReference>
<dbReference type="EMBL" id="CP014168">
    <property type="protein sequence ID" value="AOH84875.1"/>
    <property type="molecule type" value="Genomic_DNA"/>
</dbReference>
<accession>A0A1B3ZBT0</accession>
<evidence type="ECO:0000256" key="1">
    <source>
        <dbReference type="PROSITE-ProRule" id="PRU01076"/>
    </source>
</evidence>
<dbReference type="InterPro" id="IPR007159">
    <property type="entry name" value="SpoVT-AbrB_dom"/>
</dbReference>
<organism evidence="3 4">
    <name type="scientific">Sphingomonas panacis</name>
    <dbReference type="NCBI Taxonomy" id="1560345"/>
    <lineage>
        <taxon>Bacteria</taxon>
        <taxon>Pseudomonadati</taxon>
        <taxon>Pseudomonadota</taxon>
        <taxon>Alphaproteobacteria</taxon>
        <taxon>Sphingomonadales</taxon>
        <taxon>Sphingomonadaceae</taxon>
        <taxon>Sphingomonas</taxon>
    </lineage>
</organism>
<evidence type="ECO:0000259" key="2">
    <source>
        <dbReference type="PROSITE" id="PS51740"/>
    </source>
</evidence>
<dbReference type="GO" id="GO:0003677">
    <property type="term" value="F:DNA binding"/>
    <property type="evidence" value="ECO:0007669"/>
    <property type="project" value="UniProtKB-UniRule"/>
</dbReference>
<proteinExistence type="predicted"/>
<evidence type="ECO:0000313" key="4">
    <source>
        <dbReference type="Proteomes" id="UP000094256"/>
    </source>
</evidence>
<dbReference type="KEGG" id="span:AWL63_13810"/>
<dbReference type="Gene3D" id="2.10.260.10">
    <property type="match status" value="1"/>
</dbReference>
<keyword evidence="1" id="KW-0238">DNA-binding</keyword>
<dbReference type="InterPro" id="IPR037914">
    <property type="entry name" value="SpoVT-AbrB_sf"/>
</dbReference>
<dbReference type="SMART" id="SM00966">
    <property type="entry name" value="SpoVT_AbrB"/>
    <property type="match status" value="1"/>
</dbReference>
<dbReference type="PROSITE" id="PS51740">
    <property type="entry name" value="SPOVT_ABRB"/>
    <property type="match status" value="1"/>
</dbReference>
<evidence type="ECO:0000313" key="3">
    <source>
        <dbReference type="EMBL" id="AOH84875.1"/>
    </source>
</evidence>
<feature type="domain" description="SpoVT-AbrB" evidence="2">
    <location>
        <begin position="1"/>
        <end position="47"/>
    </location>
</feature>
<protein>
    <submittedName>
        <fullName evidence="3">AbrB family transcriptional regulator</fullName>
    </submittedName>
</protein>
<dbReference type="Pfam" id="PF04014">
    <property type="entry name" value="MazE_antitoxin"/>
    <property type="match status" value="1"/>
</dbReference>
<gene>
    <name evidence="3" type="ORF">AWL63_13810</name>
</gene>
<dbReference type="Proteomes" id="UP000094256">
    <property type="component" value="Chromosome"/>
</dbReference>
<dbReference type="STRING" id="1560345.AWL63_13810"/>
<dbReference type="AlphaFoldDB" id="A0A1B3ZBT0"/>
<sequence>MQVTRWGNSLAIRLPAAVVEALALKEGDDIEVRIAGERTFLVERDRERAAALDSIRRLRRPLPAGWSFSREEANERD</sequence>
<name>A0A1B3ZBT0_9SPHN</name>
<reference evidence="3 4" key="1">
    <citation type="submission" date="2016-01" db="EMBL/GenBank/DDBJ databases">
        <title>Complete genome and mega plasmid sequence of Sphingomonas panacis DCY99 elicits systemic resistance in rice to Xanthomonas oryzae.</title>
        <authorList>
            <person name="Kim Y.J."/>
            <person name="Yang D.C."/>
            <person name="Sing P."/>
        </authorList>
    </citation>
    <scope>NUCLEOTIDE SEQUENCE [LARGE SCALE GENOMIC DNA]</scope>
    <source>
        <strain evidence="3 4">DCY99</strain>
    </source>
</reference>